<evidence type="ECO:0000313" key="3">
    <source>
        <dbReference type="Proteomes" id="UP000549091"/>
    </source>
</evidence>
<accession>A0A7K7S8G3</accession>
<comment type="cofactor">
    <cofactor evidence="1">
        <name>Fe(2+)</name>
        <dbReference type="ChEBI" id="CHEBI:29033"/>
    </cofactor>
</comment>
<dbReference type="AlphaFoldDB" id="A0A7K7S8G3"/>
<dbReference type="GO" id="GO:0006631">
    <property type="term" value="P:fatty acid metabolic process"/>
    <property type="evidence" value="ECO:0007669"/>
    <property type="project" value="TreeGrafter"/>
</dbReference>
<evidence type="ECO:0000256" key="1">
    <source>
        <dbReference type="ARBA" id="ARBA00001954"/>
    </source>
</evidence>
<keyword evidence="3" id="KW-1185">Reference proteome</keyword>
<evidence type="ECO:0000313" key="2">
    <source>
        <dbReference type="EMBL" id="NXA00873.1"/>
    </source>
</evidence>
<gene>
    <name evidence="2" type="primary">Alkbh7</name>
    <name evidence="2" type="ORF">NESACU_R16390</name>
</gene>
<dbReference type="InterPro" id="IPR032870">
    <property type="entry name" value="ALKBH7-like"/>
</dbReference>
<feature type="non-terminal residue" evidence="2">
    <location>
        <position position="1"/>
    </location>
</feature>
<organism evidence="2 3">
    <name type="scientific">Nesospiza acunhae</name>
    <dbReference type="NCBI Taxonomy" id="381881"/>
    <lineage>
        <taxon>Eukaryota</taxon>
        <taxon>Metazoa</taxon>
        <taxon>Chordata</taxon>
        <taxon>Craniata</taxon>
        <taxon>Vertebrata</taxon>
        <taxon>Euteleostomi</taxon>
        <taxon>Archelosauria</taxon>
        <taxon>Archosauria</taxon>
        <taxon>Dinosauria</taxon>
        <taxon>Saurischia</taxon>
        <taxon>Theropoda</taxon>
        <taxon>Coelurosauria</taxon>
        <taxon>Aves</taxon>
        <taxon>Neognathae</taxon>
        <taxon>Neoaves</taxon>
        <taxon>Telluraves</taxon>
        <taxon>Australaves</taxon>
        <taxon>Passeriformes</taxon>
        <taxon>Thraupidae</taxon>
        <taxon>Nesospiza</taxon>
    </lineage>
</organism>
<comment type="caution">
    <text evidence="2">The sequence shown here is derived from an EMBL/GenBank/DDBJ whole genome shotgun (WGS) entry which is preliminary data.</text>
</comment>
<keyword evidence="2" id="KW-0223">Dioxygenase</keyword>
<dbReference type="GO" id="GO:0051213">
    <property type="term" value="F:dioxygenase activity"/>
    <property type="evidence" value="ECO:0007669"/>
    <property type="project" value="UniProtKB-KW"/>
</dbReference>
<feature type="non-terminal residue" evidence="2">
    <location>
        <position position="60"/>
    </location>
</feature>
<dbReference type="InterPro" id="IPR037151">
    <property type="entry name" value="AlkB-like_sf"/>
</dbReference>
<dbReference type="Proteomes" id="UP000549091">
    <property type="component" value="Unassembled WGS sequence"/>
</dbReference>
<proteinExistence type="predicted"/>
<dbReference type="PANTHER" id="PTHR21052:SF0">
    <property type="entry name" value="ALPHA-KETOGLUTARATE-DEPENDENT DIOXYGENASE ALKB HOMOLOG 7, MITOCHONDRIAL"/>
    <property type="match status" value="1"/>
</dbReference>
<sequence>DFPQFCGCTIAGLSLLSPSVLRLRSLREPREQLELLLEPRSLYVLRCIWGSLRGLGGPSG</sequence>
<dbReference type="PANTHER" id="PTHR21052">
    <property type="entry name" value="SPERMATOGENESIS ASSOCIATED 11-RELATED"/>
    <property type="match status" value="1"/>
</dbReference>
<keyword evidence="2" id="KW-0560">Oxidoreductase</keyword>
<dbReference type="GO" id="GO:0005759">
    <property type="term" value="C:mitochondrial matrix"/>
    <property type="evidence" value="ECO:0007669"/>
    <property type="project" value="TreeGrafter"/>
</dbReference>
<dbReference type="EMBL" id="VZSU01002756">
    <property type="protein sequence ID" value="NXA00873.1"/>
    <property type="molecule type" value="Genomic_DNA"/>
</dbReference>
<name>A0A7K7S8G3_9PASS</name>
<protein>
    <submittedName>
        <fullName evidence="2">ALKB7 dioxygenase</fullName>
    </submittedName>
</protein>
<dbReference type="Gene3D" id="2.60.120.590">
    <property type="entry name" value="Alpha-ketoglutarate-dependent dioxygenase AlkB-like"/>
    <property type="match status" value="1"/>
</dbReference>
<dbReference type="GO" id="GO:0006974">
    <property type="term" value="P:DNA damage response"/>
    <property type="evidence" value="ECO:0007669"/>
    <property type="project" value="InterPro"/>
</dbReference>
<reference evidence="2 3" key="1">
    <citation type="submission" date="2019-09" db="EMBL/GenBank/DDBJ databases">
        <title>Bird 10,000 Genomes (B10K) Project - Family phase.</title>
        <authorList>
            <person name="Zhang G."/>
        </authorList>
    </citation>
    <scope>NUCLEOTIDE SEQUENCE [LARGE SCALE GENOMIC DNA]</scope>
    <source>
        <strain evidence="2">OUT-0053</strain>
        <tissue evidence="2">Muscle</tissue>
    </source>
</reference>